<evidence type="ECO:0000313" key="1">
    <source>
        <dbReference type="EMBL" id="EJW94195.1"/>
    </source>
</evidence>
<accession>J9C301</accession>
<organism evidence="1">
    <name type="scientific">gut metagenome</name>
    <dbReference type="NCBI Taxonomy" id="749906"/>
    <lineage>
        <taxon>unclassified sequences</taxon>
        <taxon>metagenomes</taxon>
        <taxon>organismal metagenomes</taxon>
    </lineage>
</organism>
<proteinExistence type="predicted"/>
<name>J9C301_9ZZZZ</name>
<dbReference type="EMBL" id="AMCI01006515">
    <property type="protein sequence ID" value="EJW94195.1"/>
    <property type="molecule type" value="Genomic_DNA"/>
</dbReference>
<comment type="caution">
    <text evidence="1">The sequence shown here is derived from an EMBL/GenBank/DDBJ whole genome shotgun (WGS) entry which is preliminary data.</text>
</comment>
<reference evidence="1" key="1">
    <citation type="journal article" date="2012" name="PLoS ONE">
        <title>Gene sets for utilization of primary and secondary nutrition supplies in the distal gut of endangered iberian lynx.</title>
        <authorList>
            <person name="Alcaide M."/>
            <person name="Messina E."/>
            <person name="Richter M."/>
            <person name="Bargiela R."/>
            <person name="Peplies J."/>
            <person name="Huws S.A."/>
            <person name="Newbold C.J."/>
            <person name="Golyshin P.N."/>
            <person name="Simon M.A."/>
            <person name="Lopez G."/>
            <person name="Yakimov M.M."/>
            <person name="Ferrer M."/>
        </authorList>
    </citation>
    <scope>NUCLEOTIDE SEQUENCE</scope>
</reference>
<protein>
    <submittedName>
        <fullName evidence="1">Uncharacterized protein</fullName>
    </submittedName>
</protein>
<dbReference type="AlphaFoldDB" id="J9C301"/>
<sequence>MSRENPDFLKQFFFPLIFLEACQNGLFANYERSFYQHTVSS</sequence>
<gene>
    <name evidence="1" type="ORF">EVA_17699</name>
</gene>